<dbReference type="AlphaFoldDB" id="A0A4Q1JY48"/>
<organism evidence="3 4">
    <name type="scientific">Pseudoxanthomonas composti</name>
    <dbReference type="NCBI Taxonomy" id="2137479"/>
    <lineage>
        <taxon>Bacteria</taxon>
        <taxon>Pseudomonadati</taxon>
        <taxon>Pseudomonadota</taxon>
        <taxon>Gammaproteobacteria</taxon>
        <taxon>Lysobacterales</taxon>
        <taxon>Lysobacteraceae</taxon>
        <taxon>Pseudoxanthomonas</taxon>
    </lineage>
</organism>
<evidence type="ECO:0000313" key="3">
    <source>
        <dbReference type="EMBL" id="RXR07270.1"/>
    </source>
</evidence>
<evidence type="ECO:0000256" key="2">
    <source>
        <dbReference type="SAM" id="MobiDB-lite"/>
    </source>
</evidence>
<keyword evidence="1" id="KW-0175">Coiled coil</keyword>
<accession>A0A4Q1JY48</accession>
<evidence type="ECO:0000313" key="4">
    <source>
        <dbReference type="Proteomes" id="UP000289784"/>
    </source>
</evidence>
<feature type="coiled-coil region" evidence="1">
    <location>
        <begin position="89"/>
        <end position="125"/>
    </location>
</feature>
<feature type="region of interest" description="Disordered" evidence="2">
    <location>
        <begin position="1"/>
        <end position="82"/>
    </location>
</feature>
<evidence type="ECO:0000256" key="1">
    <source>
        <dbReference type="SAM" id="Coils"/>
    </source>
</evidence>
<proteinExistence type="predicted"/>
<keyword evidence="4" id="KW-1185">Reference proteome</keyword>
<dbReference type="Pfam" id="PF09831">
    <property type="entry name" value="DUF2058"/>
    <property type="match status" value="1"/>
</dbReference>
<name>A0A4Q1JY48_9GAMM</name>
<dbReference type="RefSeq" id="WP_129470085.1">
    <property type="nucleotide sequence ID" value="NZ_SAWZ01000002.1"/>
</dbReference>
<feature type="compositionally biased region" description="Basic and acidic residues" evidence="2">
    <location>
        <begin position="18"/>
        <end position="28"/>
    </location>
</feature>
<comment type="caution">
    <text evidence="3">The sequence shown here is derived from an EMBL/GenBank/DDBJ whole genome shotgun (WGS) entry which is preliminary data.</text>
</comment>
<feature type="compositionally biased region" description="Low complexity" evidence="2">
    <location>
        <begin position="65"/>
        <end position="74"/>
    </location>
</feature>
<sequence length="219" mass="24014">MTDSLRDQLLGLGFKPAPKPERKPEHKPRAGAPHAGKPHAGKPNPGNTSHPQQRRGKPGGGQGGRPAQAQGQQKPRSREDIDLAKAYAIRAQREKEERIEAERVKQEEARLRREARAKLEELLKDKGLNDPAADIARHFPYGGKIKRIYVTAEQLKALNAGELGVVQQNGRYLLVTAALLAQAEAVFAPCVALKVDPNAPAEADPYADPQYQVPDDLVW</sequence>
<dbReference type="Proteomes" id="UP000289784">
    <property type="component" value="Unassembled WGS sequence"/>
</dbReference>
<dbReference type="EMBL" id="SAWZ01000002">
    <property type="protein sequence ID" value="RXR07270.1"/>
    <property type="molecule type" value="Genomic_DNA"/>
</dbReference>
<protein>
    <submittedName>
        <fullName evidence="3">DUF2058 family protein</fullName>
    </submittedName>
</protein>
<dbReference type="OrthoDB" id="5294470at2"/>
<gene>
    <name evidence="3" type="ORF">EPA99_04960</name>
</gene>
<reference evidence="3 4" key="1">
    <citation type="submission" date="2019-01" db="EMBL/GenBank/DDBJ databases">
        <title>Pseudoxanthomonas composti sp. nov., isolated from compost.</title>
        <authorList>
            <person name="Yang G."/>
        </authorList>
    </citation>
    <scope>NUCLEOTIDE SEQUENCE [LARGE SCALE GENOMIC DNA]</scope>
    <source>
        <strain evidence="3 4">GSS15</strain>
    </source>
</reference>
<dbReference type="InterPro" id="IPR018636">
    <property type="entry name" value="DUF2058"/>
</dbReference>